<name>A0A0C2ZLU1_9AGAM</name>
<dbReference type="AlphaFoldDB" id="A0A0C2ZLU1"/>
<keyword evidence="2" id="KW-1185">Reference proteome</keyword>
<reference evidence="2" key="2">
    <citation type="submission" date="2015-01" db="EMBL/GenBank/DDBJ databases">
        <title>Evolutionary Origins and Diversification of the Mycorrhizal Mutualists.</title>
        <authorList>
            <consortium name="DOE Joint Genome Institute"/>
            <consortium name="Mycorrhizal Genomics Consortium"/>
            <person name="Kohler A."/>
            <person name="Kuo A."/>
            <person name="Nagy L.G."/>
            <person name="Floudas D."/>
            <person name="Copeland A."/>
            <person name="Barry K.W."/>
            <person name="Cichocki N."/>
            <person name="Veneault-Fourrey C."/>
            <person name="LaButti K."/>
            <person name="Lindquist E.A."/>
            <person name="Lipzen A."/>
            <person name="Lundell T."/>
            <person name="Morin E."/>
            <person name="Murat C."/>
            <person name="Riley R."/>
            <person name="Ohm R."/>
            <person name="Sun H."/>
            <person name="Tunlid A."/>
            <person name="Henrissat B."/>
            <person name="Grigoriev I.V."/>
            <person name="Hibbett D.S."/>
            <person name="Martin F."/>
        </authorList>
    </citation>
    <scope>NUCLEOTIDE SEQUENCE [LARGE SCALE GENOMIC DNA]</scope>
    <source>
        <strain evidence="2">Foug A</strain>
    </source>
</reference>
<evidence type="ECO:0000313" key="1">
    <source>
        <dbReference type="EMBL" id="KIM62538.1"/>
    </source>
</evidence>
<dbReference type="InParanoid" id="A0A0C2ZLU1"/>
<reference evidence="1 2" key="1">
    <citation type="submission" date="2014-04" db="EMBL/GenBank/DDBJ databases">
        <authorList>
            <consortium name="DOE Joint Genome Institute"/>
            <person name="Kuo A."/>
            <person name="Kohler A."/>
            <person name="Nagy L.G."/>
            <person name="Floudas D."/>
            <person name="Copeland A."/>
            <person name="Barry K.W."/>
            <person name="Cichocki N."/>
            <person name="Veneault-Fourrey C."/>
            <person name="LaButti K."/>
            <person name="Lindquist E.A."/>
            <person name="Lipzen A."/>
            <person name="Lundell T."/>
            <person name="Morin E."/>
            <person name="Murat C."/>
            <person name="Sun H."/>
            <person name="Tunlid A."/>
            <person name="Henrissat B."/>
            <person name="Grigoriev I.V."/>
            <person name="Hibbett D.S."/>
            <person name="Martin F."/>
            <person name="Nordberg H.P."/>
            <person name="Cantor M.N."/>
            <person name="Hua S.X."/>
        </authorList>
    </citation>
    <scope>NUCLEOTIDE SEQUENCE [LARGE SCALE GENOMIC DNA]</scope>
    <source>
        <strain evidence="1 2">Foug A</strain>
    </source>
</reference>
<dbReference type="EMBL" id="KN822042">
    <property type="protein sequence ID" value="KIM62538.1"/>
    <property type="molecule type" value="Genomic_DNA"/>
</dbReference>
<evidence type="ECO:0000313" key="2">
    <source>
        <dbReference type="Proteomes" id="UP000053989"/>
    </source>
</evidence>
<accession>A0A0C2ZLU1</accession>
<protein>
    <submittedName>
        <fullName evidence="1">Uncharacterized protein</fullName>
    </submittedName>
</protein>
<gene>
    <name evidence="1" type="ORF">SCLCIDRAFT_25024</name>
</gene>
<dbReference type="HOGENOM" id="CLU_1435215_0_0_1"/>
<sequence>MERADGISDAAWNETLNSVFIDRRWIRRVDKVISPGRRSHTVESQIRWSQCPFRVHWLLLQYLTDGKATDRLHDRDHGSTEEGLVFPTLDACIDHLLIRARFHTVLFSVVWHLFRSHSVHLPREKRQVAPPPGLILEKAAKFPVTITSGGFIVALGPACFMLSYRLDLPIPKAVSPAFCHCMSTRTRCE</sequence>
<proteinExistence type="predicted"/>
<organism evidence="1 2">
    <name type="scientific">Scleroderma citrinum Foug A</name>
    <dbReference type="NCBI Taxonomy" id="1036808"/>
    <lineage>
        <taxon>Eukaryota</taxon>
        <taxon>Fungi</taxon>
        <taxon>Dikarya</taxon>
        <taxon>Basidiomycota</taxon>
        <taxon>Agaricomycotina</taxon>
        <taxon>Agaricomycetes</taxon>
        <taxon>Agaricomycetidae</taxon>
        <taxon>Boletales</taxon>
        <taxon>Sclerodermatineae</taxon>
        <taxon>Sclerodermataceae</taxon>
        <taxon>Scleroderma</taxon>
    </lineage>
</organism>
<dbReference type="Proteomes" id="UP000053989">
    <property type="component" value="Unassembled WGS sequence"/>
</dbReference>